<sequence>MDELERSDNDSNTFGIHLNEQYAKEVTFVQDWILQM</sequence>
<dbReference type="Proteomes" id="UP000681967">
    <property type="component" value="Unassembled WGS sequence"/>
</dbReference>
<accession>A0A8S3E0R9</accession>
<protein>
    <submittedName>
        <fullName evidence="2">Uncharacterized protein</fullName>
    </submittedName>
</protein>
<dbReference type="Proteomes" id="UP000676336">
    <property type="component" value="Unassembled WGS sequence"/>
</dbReference>
<gene>
    <name evidence="1" type="ORF">BYL167_LOCUS51930</name>
    <name evidence="2" type="ORF">SMN809_LOCUS59265</name>
</gene>
<name>A0A8S3E0R9_9BILA</name>
<evidence type="ECO:0000313" key="1">
    <source>
        <dbReference type="EMBL" id="CAF4895290.1"/>
    </source>
</evidence>
<dbReference type="EMBL" id="CAJOBH010166021">
    <property type="protein sequence ID" value="CAF4895290.1"/>
    <property type="molecule type" value="Genomic_DNA"/>
</dbReference>
<evidence type="ECO:0000313" key="2">
    <source>
        <dbReference type="EMBL" id="CAF5052208.1"/>
    </source>
</evidence>
<comment type="caution">
    <text evidence="2">The sequence shown here is derived from an EMBL/GenBank/DDBJ whole genome shotgun (WGS) entry which is preliminary data.</text>
</comment>
<dbReference type="EMBL" id="CAJOBI010225587">
    <property type="protein sequence ID" value="CAF5052208.1"/>
    <property type="molecule type" value="Genomic_DNA"/>
</dbReference>
<evidence type="ECO:0000313" key="3">
    <source>
        <dbReference type="Proteomes" id="UP000676336"/>
    </source>
</evidence>
<feature type="non-terminal residue" evidence="2">
    <location>
        <position position="36"/>
    </location>
</feature>
<dbReference type="AlphaFoldDB" id="A0A8S3E0R9"/>
<proteinExistence type="predicted"/>
<reference evidence="2" key="1">
    <citation type="submission" date="2021-02" db="EMBL/GenBank/DDBJ databases">
        <authorList>
            <person name="Nowell W R."/>
        </authorList>
    </citation>
    <scope>NUCLEOTIDE SEQUENCE</scope>
</reference>
<organism evidence="2 3">
    <name type="scientific">Rotaria magnacalcarata</name>
    <dbReference type="NCBI Taxonomy" id="392030"/>
    <lineage>
        <taxon>Eukaryota</taxon>
        <taxon>Metazoa</taxon>
        <taxon>Spiralia</taxon>
        <taxon>Gnathifera</taxon>
        <taxon>Rotifera</taxon>
        <taxon>Eurotatoria</taxon>
        <taxon>Bdelloidea</taxon>
        <taxon>Philodinida</taxon>
        <taxon>Philodinidae</taxon>
        <taxon>Rotaria</taxon>
    </lineage>
</organism>